<keyword evidence="3" id="KW-1185">Reference proteome</keyword>
<gene>
    <name evidence="2" type="ORF">QTG54_006642</name>
</gene>
<evidence type="ECO:0008006" key="4">
    <source>
        <dbReference type="Google" id="ProtNLM"/>
    </source>
</evidence>
<feature type="compositionally biased region" description="Acidic residues" evidence="1">
    <location>
        <begin position="308"/>
        <end position="319"/>
    </location>
</feature>
<dbReference type="EMBL" id="JATAAI010000010">
    <property type="protein sequence ID" value="KAK1743045.1"/>
    <property type="molecule type" value="Genomic_DNA"/>
</dbReference>
<evidence type="ECO:0000313" key="2">
    <source>
        <dbReference type="EMBL" id="KAK1743045.1"/>
    </source>
</evidence>
<feature type="region of interest" description="Disordered" evidence="1">
    <location>
        <begin position="603"/>
        <end position="635"/>
    </location>
</feature>
<feature type="compositionally biased region" description="Low complexity" evidence="1">
    <location>
        <begin position="371"/>
        <end position="397"/>
    </location>
</feature>
<feature type="region of interest" description="Disordered" evidence="1">
    <location>
        <begin position="301"/>
        <end position="342"/>
    </location>
</feature>
<dbReference type="PANTHER" id="PTHR31827:SF1">
    <property type="entry name" value="EMB|CAB89363.1"/>
    <property type="match status" value="1"/>
</dbReference>
<feature type="region of interest" description="Disordered" evidence="1">
    <location>
        <begin position="529"/>
        <end position="557"/>
    </location>
</feature>
<accession>A0AAD8YDJ7</accession>
<organism evidence="2 3">
    <name type="scientific">Skeletonema marinoi</name>
    <dbReference type="NCBI Taxonomy" id="267567"/>
    <lineage>
        <taxon>Eukaryota</taxon>
        <taxon>Sar</taxon>
        <taxon>Stramenopiles</taxon>
        <taxon>Ochrophyta</taxon>
        <taxon>Bacillariophyta</taxon>
        <taxon>Coscinodiscophyceae</taxon>
        <taxon>Thalassiosirophycidae</taxon>
        <taxon>Thalassiosirales</taxon>
        <taxon>Skeletonemataceae</taxon>
        <taxon>Skeletonema</taxon>
        <taxon>Skeletonema marinoi-dohrnii complex</taxon>
    </lineage>
</organism>
<sequence length="666" mass="71814">MPLIIPVSRNSSTNQSGSGGGGGLGPLSRIYAEYETSKKKPAAAAVKKRSRSADRKDGGDGDNKKRSFALKDRSIVNNTNVNVMNEKSQKQYSNNNEKMKESTTIIPCSYVDGCTDKSVKDGLCKAHWCAINLCARDECSNLAWSKGLCREHEFPMSNSVSVEEDDIMEMSSEDDEVRGTVKEVLQVKEEEVTSIEVNELHKKQQKQNTCGAAKQSSAQRKPCLAEGCSNQSVVNGVCFRHGAKRKLCDTDGCTNHSIRGGVCFRHGAKRKLCNAEGCTNLTQRRGVCVRHGAFVVDAEVSGSSKDDYGDDDEGEEEEANGGGPVLCVEIPPDHSKTSSELQSHVTYELKETPVAVLRSVSASSTETLSVDAAATAGDTSTGTASGSSNEDNPSSSGLEECTCGVVKGVRCTKHKKRRKHCTFEGCTNQAVVGGICIRHGAKVKRCSHDGCENVVQKRGLCRRHGAYMGETTCSFDGCNNSESEGGLCLRHGKNGNHGEKRAKCSNLLCTSAAVDGVMCIRHRALSTIDGPSPPSTNPITRGSTKTKSGRKVKPCKSEGCTNRAIQGGQCFRHGAKAHRKLCSSEGCKNYVVRAGICIKHGARQVSKKNTEEEPTHEKPAKSLKQEEDNSIRVDHVDKRGQDDLFKSIDQLEGNCADILLLLKNDG</sequence>
<comment type="caution">
    <text evidence="2">The sequence shown here is derived from an EMBL/GenBank/DDBJ whole genome shotgun (WGS) entry which is preliminary data.</text>
</comment>
<evidence type="ECO:0000313" key="3">
    <source>
        <dbReference type="Proteomes" id="UP001224775"/>
    </source>
</evidence>
<dbReference type="Proteomes" id="UP001224775">
    <property type="component" value="Unassembled WGS sequence"/>
</dbReference>
<dbReference type="PANTHER" id="PTHR31827">
    <property type="entry name" value="EMB|CAB89363.1"/>
    <property type="match status" value="1"/>
</dbReference>
<protein>
    <recommendedName>
        <fullName evidence="4">WRKY transcription factor 19</fullName>
    </recommendedName>
</protein>
<feature type="compositionally biased region" description="Basic and acidic residues" evidence="1">
    <location>
        <begin position="608"/>
        <end position="635"/>
    </location>
</feature>
<reference evidence="2" key="1">
    <citation type="submission" date="2023-06" db="EMBL/GenBank/DDBJ databases">
        <title>Survivors Of The Sea: Transcriptome response of Skeletonema marinoi to long-term dormancy.</title>
        <authorList>
            <person name="Pinder M.I.M."/>
            <person name="Kourtchenko O."/>
            <person name="Robertson E.K."/>
            <person name="Larsson T."/>
            <person name="Maumus F."/>
            <person name="Osuna-Cruz C.M."/>
            <person name="Vancaester E."/>
            <person name="Stenow R."/>
            <person name="Vandepoele K."/>
            <person name="Ploug H."/>
            <person name="Bruchert V."/>
            <person name="Godhe A."/>
            <person name="Topel M."/>
        </authorList>
    </citation>
    <scope>NUCLEOTIDE SEQUENCE</scope>
    <source>
        <strain evidence="2">R05AC</strain>
    </source>
</reference>
<proteinExistence type="predicted"/>
<feature type="compositionally biased region" description="Polar residues" evidence="1">
    <location>
        <begin position="537"/>
        <end position="546"/>
    </location>
</feature>
<feature type="compositionally biased region" description="Basic and acidic residues" evidence="1">
    <location>
        <begin position="51"/>
        <end position="71"/>
    </location>
</feature>
<name>A0AAD8YDJ7_9STRA</name>
<evidence type="ECO:0000256" key="1">
    <source>
        <dbReference type="SAM" id="MobiDB-lite"/>
    </source>
</evidence>
<feature type="region of interest" description="Disordered" evidence="1">
    <location>
        <begin position="367"/>
        <end position="398"/>
    </location>
</feature>
<feature type="region of interest" description="Disordered" evidence="1">
    <location>
        <begin position="1"/>
        <end position="71"/>
    </location>
</feature>
<dbReference type="AlphaFoldDB" id="A0AAD8YDJ7"/>